<proteinExistence type="predicted"/>
<name>A0A6J6L7U0_9ZZZZ</name>
<gene>
    <name evidence="2" type="ORF">UFOPK2169_01097</name>
</gene>
<feature type="region of interest" description="Disordered" evidence="1">
    <location>
        <begin position="1"/>
        <end position="33"/>
    </location>
</feature>
<organism evidence="2">
    <name type="scientific">freshwater metagenome</name>
    <dbReference type="NCBI Taxonomy" id="449393"/>
    <lineage>
        <taxon>unclassified sequences</taxon>
        <taxon>metagenomes</taxon>
        <taxon>ecological metagenomes</taxon>
    </lineage>
</organism>
<dbReference type="AlphaFoldDB" id="A0A6J6L7U0"/>
<evidence type="ECO:0000256" key="1">
    <source>
        <dbReference type="SAM" id="MobiDB-lite"/>
    </source>
</evidence>
<evidence type="ECO:0000313" key="2">
    <source>
        <dbReference type="EMBL" id="CAB4656345.1"/>
    </source>
</evidence>
<dbReference type="EMBL" id="CAEZWE010000044">
    <property type="protein sequence ID" value="CAB4656345.1"/>
    <property type="molecule type" value="Genomic_DNA"/>
</dbReference>
<reference evidence="2" key="1">
    <citation type="submission" date="2020-05" db="EMBL/GenBank/DDBJ databases">
        <authorList>
            <person name="Chiriac C."/>
            <person name="Salcher M."/>
            <person name="Ghai R."/>
            <person name="Kavagutti S V."/>
        </authorList>
    </citation>
    <scope>NUCLEOTIDE SEQUENCE</scope>
</reference>
<accession>A0A6J6L7U0</accession>
<sequence>MASEYPHPVSEEINASNAANLANHPPSGGIPANDAMKIVMRTATPGAYENNPP</sequence>
<protein>
    <submittedName>
        <fullName evidence="2">Unannotated protein</fullName>
    </submittedName>
</protein>